<sequence>MKKRILSILSILICLITLIPIKYSTVMASETSQKSLNKSNEIRLQDDFYKAINQEWIKNSKLKDGENEKSEFISLKNKVKSEMDTIFDQLLINKNKYSENSEEKKVINLYNNFIDMNSRNKQGIEPVKKYINQIKGVKNLDELTRLFSNPEINIFNNLIQFNVEPDNKDGKTNVLYIYSTPLFLGDSAQYKNPSEEFNKNKIIMEKYLNNILKLSGYNDEETNEKVNNLFKFEKMLSPSMLSIQEFFKQYSTNESIGEICNVREIGEKAPNLNLSYIMEELGYDKADKVILLEPKWLEKLNELYTEENLQIIKDYTEVCLISSSSQYLSKDFKDTYSEFEKELYSLKEDKTLEQEGSEYVEKNFGMLFSKLYVKRYFTKQAQKDIEEITHKIIETYKKRINSLDWMTDSTKQSAIKKLDCLKVTIGYSGEWKDYSKLDLKSYNEGSSLFDNIVNLELFSYKEKLNKLNKSVKEEKLPFDLGKPQDVNAYYDVNTNQIIIPAAILQPPFYDANASKEVNLGAIGMIIGHEITHAFDNTGAKFDENGKINNWWNDEDYKEFTEKIQKIINFYGEIEVFPGKKIDGKMTVGENIADIGSMTCMLDILDTIKNPDYDAFFRSFATTWRNIATKEYKELLLKTDSHSPNNIRVNTVLQQFEKFYETYNITEKDGMYVKLEDRLSIW</sequence>
<dbReference type="InterPro" id="IPR008753">
    <property type="entry name" value="Peptidase_M13_N"/>
</dbReference>
<comment type="cofactor">
    <cofactor evidence="1">
        <name>Zn(2+)</name>
        <dbReference type="ChEBI" id="CHEBI:29105"/>
    </cofactor>
</comment>
<keyword evidence="3" id="KW-0645">Protease</keyword>
<dbReference type="EMBL" id="JAHXPT010000018">
    <property type="protein sequence ID" value="MBW6411715.1"/>
    <property type="molecule type" value="Genomic_DNA"/>
</dbReference>
<feature type="domain" description="Peptidase M13 N-terminal" evidence="9">
    <location>
        <begin position="45"/>
        <end position="427"/>
    </location>
</feature>
<comment type="caution">
    <text evidence="10">The sequence shown here is derived from an EMBL/GenBank/DDBJ whole genome shotgun (WGS) entry which is preliminary data.</text>
</comment>
<dbReference type="Pfam" id="PF05649">
    <property type="entry name" value="Peptidase_M13_N"/>
    <property type="match status" value="1"/>
</dbReference>
<dbReference type="PANTHER" id="PTHR11733">
    <property type="entry name" value="ZINC METALLOPROTEASE FAMILY M13 NEPRILYSIN-RELATED"/>
    <property type="match status" value="1"/>
</dbReference>
<protein>
    <submittedName>
        <fullName evidence="10">M13 family metallopeptidase</fullName>
    </submittedName>
</protein>
<keyword evidence="11" id="KW-1185">Reference proteome</keyword>
<reference evidence="10 11" key="1">
    <citation type="submission" date="2021-07" db="EMBL/GenBank/DDBJ databases">
        <title>Clostridium weizhouense sp. nov., an anaerobic bacterium isolated from activated sludge of Petroleum wastewater.</title>
        <authorList>
            <person name="Li Q."/>
        </authorList>
    </citation>
    <scope>NUCLEOTIDE SEQUENCE [LARGE SCALE GENOMIC DNA]</scope>
    <source>
        <strain evidence="10 11">YB-6</strain>
    </source>
</reference>
<comment type="similarity">
    <text evidence="2">Belongs to the peptidase M13 family.</text>
</comment>
<keyword evidence="4" id="KW-0479">Metal-binding</keyword>
<dbReference type="Gene3D" id="1.10.1380.10">
    <property type="entry name" value="Neutral endopeptidase , domain2"/>
    <property type="match status" value="1"/>
</dbReference>
<evidence type="ECO:0000256" key="2">
    <source>
        <dbReference type="ARBA" id="ARBA00007357"/>
    </source>
</evidence>
<evidence type="ECO:0000313" key="11">
    <source>
        <dbReference type="Proteomes" id="UP001519921"/>
    </source>
</evidence>
<dbReference type="Proteomes" id="UP001519921">
    <property type="component" value="Unassembled WGS sequence"/>
</dbReference>
<dbReference type="InterPro" id="IPR024079">
    <property type="entry name" value="MetalloPept_cat_dom_sf"/>
</dbReference>
<dbReference type="InterPro" id="IPR042089">
    <property type="entry name" value="Peptidase_M13_dom_2"/>
</dbReference>
<evidence type="ECO:0000259" key="8">
    <source>
        <dbReference type="Pfam" id="PF01431"/>
    </source>
</evidence>
<dbReference type="PROSITE" id="PS51885">
    <property type="entry name" value="NEPRILYSIN"/>
    <property type="match status" value="1"/>
</dbReference>
<keyword evidence="7" id="KW-0482">Metalloprotease</keyword>
<dbReference type="PRINTS" id="PR00786">
    <property type="entry name" value="NEPRILYSIN"/>
</dbReference>
<dbReference type="PANTHER" id="PTHR11733:SF167">
    <property type="entry name" value="FI17812P1-RELATED"/>
    <property type="match status" value="1"/>
</dbReference>
<dbReference type="InterPro" id="IPR000718">
    <property type="entry name" value="Peptidase_M13"/>
</dbReference>
<dbReference type="InterPro" id="IPR018497">
    <property type="entry name" value="Peptidase_M13_C"/>
</dbReference>
<evidence type="ECO:0000256" key="3">
    <source>
        <dbReference type="ARBA" id="ARBA00022670"/>
    </source>
</evidence>
<evidence type="ECO:0000313" key="10">
    <source>
        <dbReference type="EMBL" id="MBW6411715.1"/>
    </source>
</evidence>
<evidence type="ECO:0000256" key="5">
    <source>
        <dbReference type="ARBA" id="ARBA00022801"/>
    </source>
</evidence>
<keyword evidence="5" id="KW-0378">Hydrolase</keyword>
<dbReference type="CDD" id="cd08662">
    <property type="entry name" value="M13"/>
    <property type="match status" value="1"/>
</dbReference>
<evidence type="ECO:0000256" key="1">
    <source>
        <dbReference type="ARBA" id="ARBA00001947"/>
    </source>
</evidence>
<feature type="domain" description="Peptidase M13 C-terminal" evidence="8">
    <location>
        <begin position="487"/>
        <end position="677"/>
    </location>
</feature>
<accession>A0ABS7ASR9</accession>
<dbReference type="RefSeq" id="WP_219781182.1">
    <property type="nucleotide sequence ID" value="NZ_JAHXPT010000018.1"/>
</dbReference>
<evidence type="ECO:0000256" key="4">
    <source>
        <dbReference type="ARBA" id="ARBA00022723"/>
    </source>
</evidence>
<dbReference type="Pfam" id="PF01431">
    <property type="entry name" value="Peptidase_M13"/>
    <property type="match status" value="1"/>
</dbReference>
<proteinExistence type="inferred from homology"/>
<evidence type="ECO:0000256" key="7">
    <source>
        <dbReference type="ARBA" id="ARBA00023049"/>
    </source>
</evidence>
<evidence type="ECO:0000256" key="6">
    <source>
        <dbReference type="ARBA" id="ARBA00022833"/>
    </source>
</evidence>
<organism evidence="10 11">
    <name type="scientific">Clostridium weizhouense</name>
    <dbReference type="NCBI Taxonomy" id="2859781"/>
    <lineage>
        <taxon>Bacteria</taxon>
        <taxon>Bacillati</taxon>
        <taxon>Bacillota</taxon>
        <taxon>Clostridia</taxon>
        <taxon>Eubacteriales</taxon>
        <taxon>Clostridiaceae</taxon>
        <taxon>Clostridium</taxon>
    </lineage>
</organism>
<dbReference type="Gene3D" id="3.40.390.10">
    <property type="entry name" value="Collagenase (Catalytic Domain)"/>
    <property type="match status" value="1"/>
</dbReference>
<dbReference type="SUPFAM" id="SSF55486">
    <property type="entry name" value="Metalloproteases ('zincins'), catalytic domain"/>
    <property type="match status" value="1"/>
</dbReference>
<gene>
    <name evidence="10" type="ORF">KYD98_16665</name>
</gene>
<evidence type="ECO:0000259" key="9">
    <source>
        <dbReference type="Pfam" id="PF05649"/>
    </source>
</evidence>
<keyword evidence="6" id="KW-0862">Zinc</keyword>
<name>A0ABS7ASR9_9CLOT</name>